<dbReference type="Proteomes" id="UP001159427">
    <property type="component" value="Unassembled WGS sequence"/>
</dbReference>
<keyword evidence="2" id="KW-0479">Metal-binding</keyword>
<evidence type="ECO:0000313" key="5">
    <source>
        <dbReference type="Proteomes" id="UP001159427"/>
    </source>
</evidence>
<comment type="cofactor">
    <cofactor evidence="1">
        <name>a divalent metal cation</name>
        <dbReference type="ChEBI" id="CHEBI:60240"/>
    </cofactor>
</comment>
<name>A0ABN8LTM1_9CNID</name>
<accession>A0ABN8LTM1</accession>
<evidence type="ECO:0000313" key="4">
    <source>
        <dbReference type="EMBL" id="CAH3018446.1"/>
    </source>
</evidence>
<dbReference type="PANTHER" id="PTHR34615">
    <property type="entry name" value="PX DOMAIN-CONTAINING PROTEIN"/>
    <property type="match status" value="1"/>
</dbReference>
<organism evidence="4 5">
    <name type="scientific">Porites evermanni</name>
    <dbReference type="NCBI Taxonomy" id="104178"/>
    <lineage>
        <taxon>Eukaryota</taxon>
        <taxon>Metazoa</taxon>
        <taxon>Cnidaria</taxon>
        <taxon>Anthozoa</taxon>
        <taxon>Hexacorallia</taxon>
        <taxon>Scleractinia</taxon>
        <taxon>Fungiina</taxon>
        <taxon>Poritidae</taxon>
        <taxon>Porites</taxon>
    </lineage>
</organism>
<dbReference type="InterPro" id="IPR027806">
    <property type="entry name" value="HARBI1_dom"/>
</dbReference>
<sequence>MSLKKAREHLLYALDERLITDEEFLLLYDVNRSTNLDFPYEQYPLFDLDDMQNDECLAEFRVHKNDLPILAEVLGIPDQFVLEQRSVVGGMEALCMLLKRLTYLCRYSDMLHRFGQRPVSVMCLATNCVLDFIYEAYCRRITDWNLAALNPPALQTYADCIHQHGAPLNNCFGFIDGTVRPIARPGTNQRILYNGHKRVHSLKFQAVAIPNGLIAHLYGPVEGRKHDAGMLRESGLLPMLQHNAISPTGQPLCVYGDPAYPLRVHLQAPFRQGVGFTPQMAAYNKSMSEGSP</sequence>
<dbReference type="PANTHER" id="PTHR34615:SF1">
    <property type="entry name" value="PX DOMAIN-CONTAINING PROTEIN"/>
    <property type="match status" value="1"/>
</dbReference>
<proteinExistence type="predicted"/>
<protein>
    <recommendedName>
        <fullName evidence="3">DDE Tnp4 domain-containing protein</fullName>
    </recommendedName>
</protein>
<comment type="caution">
    <text evidence="4">The sequence shown here is derived from an EMBL/GenBank/DDBJ whole genome shotgun (WGS) entry which is preliminary data.</text>
</comment>
<feature type="domain" description="DDE Tnp4" evidence="3">
    <location>
        <begin position="175"/>
        <end position="288"/>
    </location>
</feature>
<gene>
    <name evidence="4" type="ORF">PEVE_00043138</name>
</gene>
<evidence type="ECO:0000256" key="2">
    <source>
        <dbReference type="ARBA" id="ARBA00022723"/>
    </source>
</evidence>
<reference evidence="4 5" key="1">
    <citation type="submission" date="2022-05" db="EMBL/GenBank/DDBJ databases">
        <authorList>
            <consortium name="Genoscope - CEA"/>
            <person name="William W."/>
        </authorList>
    </citation>
    <scope>NUCLEOTIDE SEQUENCE [LARGE SCALE GENOMIC DNA]</scope>
</reference>
<dbReference type="Pfam" id="PF13359">
    <property type="entry name" value="DDE_Tnp_4"/>
    <property type="match status" value="1"/>
</dbReference>
<keyword evidence="5" id="KW-1185">Reference proteome</keyword>
<dbReference type="EMBL" id="CALNXI010000087">
    <property type="protein sequence ID" value="CAH3018446.1"/>
    <property type="molecule type" value="Genomic_DNA"/>
</dbReference>
<evidence type="ECO:0000256" key="1">
    <source>
        <dbReference type="ARBA" id="ARBA00001968"/>
    </source>
</evidence>
<evidence type="ECO:0000259" key="3">
    <source>
        <dbReference type="Pfam" id="PF13359"/>
    </source>
</evidence>